<evidence type="ECO:0000313" key="3">
    <source>
        <dbReference type="Proteomes" id="UP000054538"/>
    </source>
</evidence>
<dbReference type="InParanoid" id="A0A0D0E9E1"/>
<evidence type="ECO:0000256" key="1">
    <source>
        <dbReference type="ARBA" id="ARBA00010954"/>
    </source>
</evidence>
<dbReference type="Pfam" id="PF05794">
    <property type="entry name" value="Tcp11"/>
    <property type="match status" value="1"/>
</dbReference>
<comment type="similarity">
    <text evidence="1">Belongs to the TCP11 family.</text>
</comment>
<protein>
    <submittedName>
        <fullName evidence="2">Uncharacterized protein</fullName>
    </submittedName>
</protein>
<dbReference type="InterPro" id="IPR008862">
    <property type="entry name" value="Tcp11"/>
</dbReference>
<sequence length="665" mass="73314">MEIIINQLKAKAEVAPDDSLLMDTISLLLDLQRNPDRPHLISWGALHRCFVQLQDRGLWERTAENDELLDALRTFLTAPTSSSVDSVRPKPNPTVDFKPPSVKFSIARPPAQVIRPQLISNQDPLVLPLELVDILNNAYFLHLLATDSSQILPPGKSLLSVMSRSNIASEGNSGPALDRKVEDLVHKVFWEEALETLSNAEPSVQLSRLKLLYGDMHIALSPLLPPNHPVLVILSSPLPPTSSPLDTTVMHLREVLSSLRKRCAPVRDPDIEALQRMLDDPPIRSSPPVELATLVSETFKSILRLSELMKEDLSQFVLGSMTEQQLKSVIAKQAKATEREIVLDLWGRDRIERPWALWLEGLQPQANLSSAAFEPRFSWIVRVVQALGFSSPVSCALPPRTVQLSPTPSSDTDALQTSALSTPSANVIPPIFFFTTPVLLKVQNYLQALVIAASLRSLTRLPTPTRASHTNSASDPDSFSSRVWTLLRAEIAGEPGAGDTKLINLADEVIRARMQADSKSSASPSLSKEDETKLRAAVDRTLKPDDPVYRLLQTRLLTALVNALLKRRQAVQHPETGTPVTLRTGKDGERVGQRPRLVLDPEDMDNVRPAAQSSSGLAIDVKGFEDPILSRAAAEVFEKVDACLAWVESIWRDVVETGRANDPSR</sequence>
<dbReference type="STRING" id="930991.A0A0D0E9E1"/>
<dbReference type="Proteomes" id="UP000054538">
    <property type="component" value="Unassembled WGS sequence"/>
</dbReference>
<dbReference type="HOGENOM" id="CLU_011749_0_0_1"/>
<dbReference type="AlphaFoldDB" id="A0A0D0E9E1"/>
<keyword evidence="3" id="KW-1185">Reference proteome</keyword>
<dbReference type="GO" id="GO:0007165">
    <property type="term" value="P:signal transduction"/>
    <property type="evidence" value="ECO:0007669"/>
    <property type="project" value="TreeGrafter"/>
</dbReference>
<reference evidence="2 3" key="1">
    <citation type="submission" date="2014-04" db="EMBL/GenBank/DDBJ databases">
        <authorList>
            <consortium name="DOE Joint Genome Institute"/>
            <person name="Kuo A."/>
            <person name="Kohler A."/>
            <person name="Jargeat P."/>
            <person name="Nagy L.G."/>
            <person name="Floudas D."/>
            <person name="Copeland A."/>
            <person name="Barry K.W."/>
            <person name="Cichocki N."/>
            <person name="Veneault-Fourrey C."/>
            <person name="LaButti K."/>
            <person name="Lindquist E.A."/>
            <person name="Lipzen A."/>
            <person name="Lundell T."/>
            <person name="Morin E."/>
            <person name="Murat C."/>
            <person name="Sun H."/>
            <person name="Tunlid A."/>
            <person name="Henrissat B."/>
            <person name="Grigoriev I.V."/>
            <person name="Hibbett D.S."/>
            <person name="Martin F."/>
            <person name="Nordberg H.P."/>
            <person name="Cantor M.N."/>
            <person name="Hua S.X."/>
        </authorList>
    </citation>
    <scope>NUCLEOTIDE SEQUENCE [LARGE SCALE GENOMIC DNA]</scope>
    <source>
        <strain evidence="2 3">Ve08.2h10</strain>
    </source>
</reference>
<dbReference type="OrthoDB" id="276323at2759"/>
<dbReference type="EMBL" id="KN824863">
    <property type="protein sequence ID" value="KIK99329.1"/>
    <property type="molecule type" value="Genomic_DNA"/>
</dbReference>
<gene>
    <name evidence="2" type="ORF">PAXRUDRAFT_822874</name>
</gene>
<organism evidence="2 3">
    <name type="scientific">Paxillus rubicundulus Ve08.2h10</name>
    <dbReference type="NCBI Taxonomy" id="930991"/>
    <lineage>
        <taxon>Eukaryota</taxon>
        <taxon>Fungi</taxon>
        <taxon>Dikarya</taxon>
        <taxon>Basidiomycota</taxon>
        <taxon>Agaricomycotina</taxon>
        <taxon>Agaricomycetes</taxon>
        <taxon>Agaricomycetidae</taxon>
        <taxon>Boletales</taxon>
        <taxon>Paxilineae</taxon>
        <taxon>Paxillaceae</taxon>
        <taxon>Paxillus</taxon>
    </lineage>
</organism>
<reference evidence="3" key="2">
    <citation type="submission" date="2015-01" db="EMBL/GenBank/DDBJ databases">
        <title>Evolutionary Origins and Diversification of the Mycorrhizal Mutualists.</title>
        <authorList>
            <consortium name="DOE Joint Genome Institute"/>
            <consortium name="Mycorrhizal Genomics Consortium"/>
            <person name="Kohler A."/>
            <person name="Kuo A."/>
            <person name="Nagy L.G."/>
            <person name="Floudas D."/>
            <person name="Copeland A."/>
            <person name="Barry K.W."/>
            <person name="Cichocki N."/>
            <person name="Veneault-Fourrey C."/>
            <person name="LaButti K."/>
            <person name="Lindquist E.A."/>
            <person name="Lipzen A."/>
            <person name="Lundell T."/>
            <person name="Morin E."/>
            <person name="Murat C."/>
            <person name="Riley R."/>
            <person name="Ohm R."/>
            <person name="Sun H."/>
            <person name="Tunlid A."/>
            <person name="Henrissat B."/>
            <person name="Grigoriev I.V."/>
            <person name="Hibbett D.S."/>
            <person name="Martin F."/>
        </authorList>
    </citation>
    <scope>NUCLEOTIDE SEQUENCE [LARGE SCALE GENOMIC DNA]</scope>
    <source>
        <strain evidence="3">Ve08.2h10</strain>
    </source>
</reference>
<evidence type="ECO:0000313" key="2">
    <source>
        <dbReference type="EMBL" id="KIK99329.1"/>
    </source>
</evidence>
<accession>A0A0D0E9E1</accession>
<dbReference type="PANTHER" id="PTHR12832">
    <property type="entry name" value="TESTIS-SPECIFIC PROTEIN PBS13 T-COMPLEX 11"/>
    <property type="match status" value="1"/>
</dbReference>
<proteinExistence type="inferred from homology"/>
<name>A0A0D0E9E1_9AGAM</name>
<dbReference type="PANTHER" id="PTHR12832:SF11">
    <property type="entry name" value="LD23868P"/>
    <property type="match status" value="1"/>
</dbReference>